<feature type="transmembrane region" description="Helical" evidence="1">
    <location>
        <begin position="17"/>
        <end position="41"/>
    </location>
</feature>
<proteinExistence type="predicted"/>
<feature type="non-terminal residue" evidence="2">
    <location>
        <position position="1"/>
    </location>
</feature>
<comment type="caution">
    <text evidence="2">The sequence shown here is derived from an EMBL/GenBank/DDBJ whole genome shotgun (WGS) entry which is preliminary data.</text>
</comment>
<evidence type="ECO:0000256" key="1">
    <source>
        <dbReference type="SAM" id="Phobius"/>
    </source>
</evidence>
<organism evidence="2 3">
    <name type="scientific">Colocasia esculenta</name>
    <name type="common">Wild taro</name>
    <name type="synonym">Arum esculentum</name>
    <dbReference type="NCBI Taxonomy" id="4460"/>
    <lineage>
        <taxon>Eukaryota</taxon>
        <taxon>Viridiplantae</taxon>
        <taxon>Streptophyta</taxon>
        <taxon>Embryophyta</taxon>
        <taxon>Tracheophyta</taxon>
        <taxon>Spermatophyta</taxon>
        <taxon>Magnoliopsida</taxon>
        <taxon>Liliopsida</taxon>
        <taxon>Araceae</taxon>
        <taxon>Aroideae</taxon>
        <taxon>Colocasieae</taxon>
        <taxon>Colocasia</taxon>
    </lineage>
</organism>
<sequence length="116" mass="12026">MRQVTSLRSATEACTAVIAWSCLVPMGVVGLALCGPVLLVVSARRSLGSVVPFLGASPWWHQQVWFPDLVVCPGSGVVLLVGPPPYGGLRWPCLRIFGSVGGDANFEVPGGGPGGR</sequence>
<keyword evidence="1" id="KW-0812">Transmembrane</keyword>
<keyword evidence="3" id="KW-1185">Reference proteome</keyword>
<evidence type="ECO:0000313" key="2">
    <source>
        <dbReference type="EMBL" id="MQL67856.1"/>
    </source>
</evidence>
<reference evidence="2" key="1">
    <citation type="submission" date="2017-07" db="EMBL/GenBank/DDBJ databases">
        <title>Taro Niue Genome Assembly and Annotation.</title>
        <authorList>
            <person name="Atibalentja N."/>
            <person name="Keating K."/>
            <person name="Fields C.J."/>
        </authorList>
    </citation>
    <scope>NUCLEOTIDE SEQUENCE</scope>
    <source>
        <strain evidence="2">Niue_2</strain>
        <tissue evidence="2">Leaf</tissue>
    </source>
</reference>
<accession>A0A843TC41</accession>
<protein>
    <submittedName>
        <fullName evidence="2">Uncharacterized protein</fullName>
    </submittedName>
</protein>
<evidence type="ECO:0000313" key="3">
    <source>
        <dbReference type="Proteomes" id="UP000652761"/>
    </source>
</evidence>
<dbReference type="AlphaFoldDB" id="A0A843TC41"/>
<keyword evidence="1" id="KW-0472">Membrane</keyword>
<name>A0A843TC41_COLES</name>
<dbReference type="Proteomes" id="UP000652761">
    <property type="component" value="Unassembled WGS sequence"/>
</dbReference>
<keyword evidence="1" id="KW-1133">Transmembrane helix</keyword>
<gene>
    <name evidence="2" type="ORF">Taro_000084</name>
</gene>
<dbReference type="EMBL" id="NMUH01000002">
    <property type="protein sequence ID" value="MQL67856.1"/>
    <property type="molecule type" value="Genomic_DNA"/>
</dbReference>